<evidence type="ECO:0000313" key="2">
    <source>
        <dbReference type="EMBL" id="ALC46351.1"/>
    </source>
</evidence>
<evidence type="ECO:0000313" key="3">
    <source>
        <dbReference type="Proteomes" id="UP000494163"/>
    </source>
</evidence>
<dbReference type="Proteomes" id="UP000494163">
    <property type="component" value="Chromosome 3R"/>
</dbReference>
<dbReference type="AlphaFoldDB" id="A0A0M4ENP5"/>
<name>A0A0M4ENP5_DROBS</name>
<feature type="region of interest" description="Disordered" evidence="1">
    <location>
        <begin position="127"/>
        <end position="166"/>
    </location>
</feature>
<sequence length="320" mass="36546">RSFHRRSRSYFSSVGPPDAVRLIAKGPAGYRSDLQTNESKRREVSSKYAKKTHYRPYNSEEDDYSSERYSSAEYSGEAPQDSREYTIGTQIRVQHPITIPKKASSSSNYAKPPKYVTAVPYKSAVSTVYGGDFSSGEERAPAPPPSPPKRSKWTQPQYAAEPDPFHLVPPPKTTAASSNHAYRVFEPDHDDYEVPRPTRPKNYERYKTVASKKQIEAYLEDQQKLLDEAIQRQLLNNPKLKKFLKNDSQESRPDLDLEDFETFPPNFNAGNSFNAEHTHLQPPKGSRPHRRPGLELKRSPKTHILKPKRKYRSTALVINV</sequence>
<feature type="non-terminal residue" evidence="2">
    <location>
        <position position="1"/>
    </location>
</feature>
<proteinExistence type="predicted"/>
<reference evidence="2 3" key="1">
    <citation type="submission" date="2015-08" db="EMBL/GenBank/DDBJ databases">
        <title>Ancestral chromatin configuration constrains chromatin evolution on differentiating sex chromosomes in Drosophila.</title>
        <authorList>
            <person name="Zhou Q."/>
            <person name="Bachtrog D."/>
        </authorList>
    </citation>
    <scope>NUCLEOTIDE SEQUENCE [LARGE SCALE GENOMIC DNA]</scope>
    <source>
        <tissue evidence="2">Whole larvae</tissue>
    </source>
</reference>
<organism evidence="2 3">
    <name type="scientific">Drosophila busckii</name>
    <name type="common">Fruit fly</name>
    <dbReference type="NCBI Taxonomy" id="30019"/>
    <lineage>
        <taxon>Eukaryota</taxon>
        <taxon>Metazoa</taxon>
        <taxon>Ecdysozoa</taxon>
        <taxon>Arthropoda</taxon>
        <taxon>Hexapoda</taxon>
        <taxon>Insecta</taxon>
        <taxon>Pterygota</taxon>
        <taxon>Neoptera</taxon>
        <taxon>Endopterygota</taxon>
        <taxon>Diptera</taxon>
        <taxon>Brachycera</taxon>
        <taxon>Muscomorpha</taxon>
        <taxon>Ephydroidea</taxon>
        <taxon>Drosophilidae</taxon>
        <taxon>Drosophila</taxon>
    </lineage>
</organism>
<gene>
    <name evidence="2" type="ORF">Dbus_chr3Rg1101</name>
</gene>
<feature type="region of interest" description="Disordered" evidence="1">
    <location>
        <begin position="1"/>
        <end position="113"/>
    </location>
</feature>
<keyword evidence="3" id="KW-1185">Reference proteome</keyword>
<dbReference type="EMBL" id="CP012526">
    <property type="protein sequence ID" value="ALC46351.1"/>
    <property type="molecule type" value="Genomic_DNA"/>
</dbReference>
<accession>A0A0M4ENP5</accession>
<feature type="region of interest" description="Disordered" evidence="1">
    <location>
        <begin position="268"/>
        <end position="302"/>
    </location>
</feature>
<protein>
    <submittedName>
        <fullName evidence="2">CG15545</fullName>
    </submittedName>
</protein>
<dbReference type="OrthoDB" id="8064641at2759"/>
<evidence type="ECO:0000256" key="1">
    <source>
        <dbReference type="SAM" id="MobiDB-lite"/>
    </source>
</evidence>
<dbReference type="OMA" id="VFEPDHD"/>